<dbReference type="OrthoDB" id="421993at2759"/>
<dbReference type="GO" id="GO:0030956">
    <property type="term" value="C:glutamyl-tRNA(Gln) amidotransferase complex"/>
    <property type="evidence" value="ECO:0007669"/>
    <property type="project" value="UniProtKB-UniRule"/>
</dbReference>
<dbReference type="HAMAP" id="MF_00120">
    <property type="entry name" value="GatA"/>
    <property type="match status" value="1"/>
</dbReference>
<dbReference type="InterPro" id="IPR023631">
    <property type="entry name" value="Amidase_dom"/>
</dbReference>
<comment type="catalytic activity">
    <reaction evidence="6 7">
        <text>L-glutamyl-tRNA(Gln) + L-glutamine + ATP + H2O = L-glutaminyl-tRNA(Gln) + L-glutamate + ADP + phosphate + H(+)</text>
        <dbReference type="Rhea" id="RHEA:17521"/>
        <dbReference type="Rhea" id="RHEA-COMP:9681"/>
        <dbReference type="Rhea" id="RHEA-COMP:9684"/>
        <dbReference type="ChEBI" id="CHEBI:15377"/>
        <dbReference type="ChEBI" id="CHEBI:15378"/>
        <dbReference type="ChEBI" id="CHEBI:29985"/>
        <dbReference type="ChEBI" id="CHEBI:30616"/>
        <dbReference type="ChEBI" id="CHEBI:43474"/>
        <dbReference type="ChEBI" id="CHEBI:58359"/>
        <dbReference type="ChEBI" id="CHEBI:78520"/>
        <dbReference type="ChEBI" id="CHEBI:78521"/>
        <dbReference type="ChEBI" id="CHEBI:456216"/>
        <dbReference type="EC" id="6.3.5.7"/>
    </reaction>
</comment>
<evidence type="ECO:0000256" key="7">
    <source>
        <dbReference type="HAMAP-Rule" id="MF_03150"/>
    </source>
</evidence>
<feature type="active site" description="Charge relay system" evidence="7">
    <location>
        <position position="86"/>
    </location>
</feature>
<gene>
    <name evidence="9" type="ORF">JKP88DRAFT_173904</name>
</gene>
<dbReference type="AlphaFoldDB" id="A0A836CQP8"/>
<feature type="domain" description="Amidase" evidence="8">
    <location>
        <begin position="29"/>
        <end position="491"/>
    </location>
</feature>
<organism evidence="9 10">
    <name type="scientific">Tribonema minus</name>
    <dbReference type="NCBI Taxonomy" id="303371"/>
    <lineage>
        <taxon>Eukaryota</taxon>
        <taxon>Sar</taxon>
        <taxon>Stramenopiles</taxon>
        <taxon>Ochrophyta</taxon>
        <taxon>PX clade</taxon>
        <taxon>Xanthophyceae</taxon>
        <taxon>Tribonematales</taxon>
        <taxon>Tribonemataceae</taxon>
        <taxon>Tribonema</taxon>
    </lineage>
</organism>
<keyword evidence="3 7" id="KW-0547">Nucleotide-binding</keyword>
<keyword evidence="10" id="KW-1185">Reference proteome</keyword>
<keyword evidence="4 7" id="KW-0067">ATP-binding</keyword>
<evidence type="ECO:0000256" key="3">
    <source>
        <dbReference type="ARBA" id="ARBA00022741"/>
    </source>
</evidence>
<proteinExistence type="inferred from homology"/>
<comment type="caution">
    <text evidence="9">The sequence shown here is derived from an EMBL/GenBank/DDBJ whole genome shotgun (WGS) entry which is preliminary data.</text>
</comment>
<evidence type="ECO:0000256" key="1">
    <source>
        <dbReference type="ARBA" id="ARBA00008069"/>
    </source>
</evidence>
<evidence type="ECO:0000313" key="10">
    <source>
        <dbReference type="Proteomes" id="UP000664859"/>
    </source>
</evidence>
<dbReference type="PANTHER" id="PTHR11895:SF7">
    <property type="entry name" value="GLUTAMYL-TRNA(GLN) AMIDOTRANSFERASE SUBUNIT A, MITOCHONDRIAL"/>
    <property type="match status" value="1"/>
</dbReference>
<comment type="subunit">
    <text evidence="7">Subunit of the heterotrimeric GatCAB amidotransferase (AdT) complex, composed of A, B and C subunits.</text>
</comment>
<dbReference type="EMBL" id="JAFCMP010000010">
    <property type="protein sequence ID" value="KAG5192131.1"/>
    <property type="molecule type" value="Genomic_DNA"/>
</dbReference>
<evidence type="ECO:0000256" key="4">
    <source>
        <dbReference type="ARBA" id="ARBA00022840"/>
    </source>
</evidence>
<dbReference type="GO" id="GO:0005739">
    <property type="term" value="C:mitochondrion"/>
    <property type="evidence" value="ECO:0007669"/>
    <property type="project" value="UniProtKB-SubCell"/>
</dbReference>
<comment type="similarity">
    <text evidence="1 7">Belongs to the amidase family. GatA subfamily.</text>
</comment>
<dbReference type="InterPro" id="IPR036928">
    <property type="entry name" value="AS_sf"/>
</dbReference>
<dbReference type="GO" id="GO:0005524">
    <property type="term" value="F:ATP binding"/>
    <property type="evidence" value="ECO:0007669"/>
    <property type="project" value="UniProtKB-KW"/>
</dbReference>
<evidence type="ECO:0000259" key="8">
    <source>
        <dbReference type="Pfam" id="PF01425"/>
    </source>
</evidence>
<keyword evidence="5 7" id="KW-0648">Protein biosynthesis</keyword>
<comment type="subcellular location">
    <subcellularLocation>
        <location evidence="7">Mitochondrion</location>
    </subcellularLocation>
</comment>
<dbReference type="GO" id="GO:0050567">
    <property type="term" value="F:glutaminyl-tRNA synthase (glutamine-hydrolyzing) activity"/>
    <property type="evidence" value="ECO:0007669"/>
    <property type="project" value="UniProtKB-UniRule"/>
</dbReference>
<keyword evidence="9" id="KW-0808">Transferase</keyword>
<dbReference type="Proteomes" id="UP000664859">
    <property type="component" value="Unassembled WGS sequence"/>
</dbReference>
<dbReference type="GO" id="GO:0016740">
    <property type="term" value="F:transferase activity"/>
    <property type="evidence" value="ECO:0007669"/>
    <property type="project" value="UniProtKB-KW"/>
</dbReference>
<dbReference type="NCBIfam" id="TIGR00132">
    <property type="entry name" value="gatA"/>
    <property type="match status" value="1"/>
</dbReference>
<dbReference type="EC" id="6.3.5.7" evidence="7"/>
<evidence type="ECO:0000256" key="5">
    <source>
        <dbReference type="ARBA" id="ARBA00022917"/>
    </source>
</evidence>
<keyword evidence="7" id="KW-0496">Mitochondrion</keyword>
<dbReference type="SUPFAM" id="SSF75304">
    <property type="entry name" value="Amidase signature (AS) enzymes"/>
    <property type="match status" value="1"/>
</dbReference>
<dbReference type="InterPro" id="IPR000120">
    <property type="entry name" value="Amidase"/>
</dbReference>
<comment type="function">
    <text evidence="7">Allows the formation of correctly charged Gln-tRNA(Gln) through the transamidation of misacylated Glu-tRNA(Gln) in the mitochondria. The reaction takes place in the presence of glutamine and ATP through an activated gamma-phospho-Glu-tRNA(Gln).</text>
</comment>
<evidence type="ECO:0000313" key="9">
    <source>
        <dbReference type="EMBL" id="KAG5192131.1"/>
    </source>
</evidence>
<keyword evidence="2 7" id="KW-0436">Ligase</keyword>
<dbReference type="InterPro" id="IPR004412">
    <property type="entry name" value="GatA"/>
</dbReference>
<feature type="active site" description="Acyl-ester intermediate" evidence="7">
    <location>
        <position position="185"/>
    </location>
</feature>
<reference evidence="9" key="1">
    <citation type="submission" date="2021-02" db="EMBL/GenBank/DDBJ databases">
        <title>First Annotated Genome of the Yellow-green Alga Tribonema minus.</title>
        <authorList>
            <person name="Mahan K.M."/>
        </authorList>
    </citation>
    <scope>NUCLEOTIDE SEQUENCE</scope>
    <source>
        <strain evidence="9">UTEX B ZZ1240</strain>
    </source>
</reference>
<dbReference type="Gene3D" id="3.90.1300.10">
    <property type="entry name" value="Amidase signature (AS) domain"/>
    <property type="match status" value="1"/>
</dbReference>
<evidence type="ECO:0000256" key="2">
    <source>
        <dbReference type="ARBA" id="ARBA00022598"/>
    </source>
</evidence>
<name>A0A836CQP8_9STRA</name>
<accession>A0A836CQP8</accession>
<evidence type="ECO:0000256" key="6">
    <source>
        <dbReference type="ARBA" id="ARBA00047407"/>
    </source>
</evidence>
<protein>
    <recommendedName>
        <fullName evidence="7">Glutamyl-tRNA(Gln) amidotransferase subunit A, mitochondrial</fullName>
        <shortName evidence="7">Glu-AdT subunit A</shortName>
        <ecNumber evidence="7">6.3.5.7</ecNumber>
    </recommendedName>
</protein>
<dbReference type="InterPro" id="IPR020556">
    <property type="entry name" value="Amidase_CS"/>
</dbReference>
<dbReference type="GO" id="GO:0070681">
    <property type="term" value="P:glutaminyl-tRNAGln biosynthesis via transamidation"/>
    <property type="evidence" value="ECO:0007669"/>
    <property type="project" value="UniProtKB-UniRule"/>
</dbReference>
<dbReference type="GO" id="GO:0032543">
    <property type="term" value="P:mitochondrial translation"/>
    <property type="evidence" value="ECO:0007669"/>
    <property type="project" value="UniProtKB-UniRule"/>
</dbReference>
<dbReference type="PANTHER" id="PTHR11895">
    <property type="entry name" value="TRANSAMIDASE"/>
    <property type="match status" value="1"/>
</dbReference>
<dbReference type="PROSITE" id="PS00571">
    <property type="entry name" value="AMIDASES"/>
    <property type="match status" value="1"/>
</dbReference>
<dbReference type="Pfam" id="PF01425">
    <property type="entry name" value="Amidase"/>
    <property type="match status" value="1"/>
</dbReference>
<feature type="active site" description="Charge relay system" evidence="7">
    <location>
        <position position="161"/>
    </location>
</feature>
<sequence length="514" mass="51736">MSTKAALSPSPLSDAVRAVKSGQRSAESLVQESLDRIAAADGKVAAYLSVQGEAALEAARVIDNAVAAGDAATLAKPLLGLPVAVKDNLCTQGVPTTAASKILEGYVPSYDATAVRKLREAGAIIVGKVNMDEFAMGSTTETSAYKVTRNPRNLGHAPGGSSGGSAAAVASGTVLGALGTDTGGSIRQPAAWCGVVGIKPTYGRVSRSGLIAYASSLDCVGPIATCVADAAALLAAIAGPDAASDATAAEPAPLPDFGAVLRGVDAALEGGAGGGRGRPLEGLRVGLISEALTAGGVAPEVAAAARAAADALAALGARIADVSLPRLPQQCAAYYVNALSEASANLARFDGVRYGARARDAASARASLLRTRHDGFGAEVRQRILLGTFSLSAGYADAYYARAQAVRAGLRTDFARAFAGADVLLCPTAPTTAYRLGDFEAKGVASYADDLFTVPASLAGLPALSLPCGVDAAGLPIGVQLIGGAWQEEALVRAAYAYERSTDWRARLPPGLQS</sequence>